<dbReference type="GO" id="GO:1990281">
    <property type="term" value="C:efflux pump complex"/>
    <property type="evidence" value="ECO:0007669"/>
    <property type="project" value="TreeGrafter"/>
</dbReference>
<dbReference type="Pfam" id="PF02321">
    <property type="entry name" value="OEP"/>
    <property type="match status" value="2"/>
</dbReference>
<dbReference type="InterPro" id="IPR003423">
    <property type="entry name" value="OMP_efflux"/>
</dbReference>
<dbReference type="Proteomes" id="UP000317593">
    <property type="component" value="Unassembled WGS sequence"/>
</dbReference>
<dbReference type="Gene3D" id="1.20.1600.10">
    <property type="entry name" value="Outer membrane efflux proteins (OEP)"/>
    <property type="match status" value="1"/>
</dbReference>
<evidence type="ECO:0000256" key="2">
    <source>
        <dbReference type="ARBA" id="ARBA00007613"/>
    </source>
</evidence>
<evidence type="ECO:0000256" key="6">
    <source>
        <dbReference type="ARBA" id="ARBA00023136"/>
    </source>
</evidence>
<evidence type="ECO:0000313" key="9">
    <source>
        <dbReference type="EMBL" id="SMO88670.1"/>
    </source>
</evidence>
<evidence type="ECO:0000256" key="4">
    <source>
        <dbReference type="ARBA" id="ARBA00022452"/>
    </source>
</evidence>
<keyword evidence="6" id="KW-0472">Membrane</keyword>
<name>A0A521EZQ9_9BACT</name>
<keyword evidence="5" id="KW-0812">Transmembrane</keyword>
<feature type="coiled-coil region" evidence="8">
    <location>
        <begin position="330"/>
        <end position="360"/>
    </location>
</feature>
<accession>A0A521EZQ9</accession>
<proteinExistence type="inferred from homology"/>
<dbReference type="GO" id="GO:0015562">
    <property type="term" value="F:efflux transmembrane transporter activity"/>
    <property type="evidence" value="ECO:0007669"/>
    <property type="project" value="InterPro"/>
</dbReference>
<organism evidence="9 10">
    <name type="scientific">Fodinibius sediminis</name>
    <dbReference type="NCBI Taxonomy" id="1214077"/>
    <lineage>
        <taxon>Bacteria</taxon>
        <taxon>Pseudomonadati</taxon>
        <taxon>Balneolota</taxon>
        <taxon>Balneolia</taxon>
        <taxon>Balneolales</taxon>
        <taxon>Balneolaceae</taxon>
        <taxon>Fodinibius</taxon>
    </lineage>
</organism>
<sequence length="445" mass="50380">MKNILTIAISLILVIGVAHELMAQTNSEGNQLELSIAIEKALNNATSTRIAKSNSEAAKFGSSLLSSDYIPKVNANISYTRSQYPQIITPIRQKGAFPPLDDHIYDATVQADWEVFDFGESRAMRKKTKALADAANIKYELAKMETIESTSSAFIQLQQLRELKKVQEERIETLKKNRKQLESLFNEGRVAKVDLLKIDDTIVSAKAAIISTNNRIDQTLLRLSDDLALERELTLANIKPINFDNDYAFNPDNVAPEYAPSVIAAEHQKDASQFNAKASYRAFLPQFNLFAMEQFRSGSNLEIDDQWMVGIRVSIPIFAGKKVVNNQVKKKEAKSQAIRLEQTRQQFRQQLNKLTNAQYETQKRIQSIETRIKYLEETYRVENKSFREGRSTMTDLLTTESKLNGVRAELIAMRAQLRMLNLNIAVLTGQLNKEMAIKLAEGEPR</sequence>
<feature type="coiled-coil region" evidence="8">
    <location>
        <begin position="157"/>
        <end position="184"/>
    </location>
</feature>
<evidence type="ECO:0000256" key="1">
    <source>
        <dbReference type="ARBA" id="ARBA00004442"/>
    </source>
</evidence>
<evidence type="ECO:0000313" key="10">
    <source>
        <dbReference type="Proteomes" id="UP000317593"/>
    </source>
</evidence>
<keyword evidence="4" id="KW-1134">Transmembrane beta strand</keyword>
<dbReference type="InterPro" id="IPR051906">
    <property type="entry name" value="TolC-like"/>
</dbReference>
<dbReference type="EMBL" id="FXTH01000020">
    <property type="protein sequence ID" value="SMO88670.1"/>
    <property type="molecule type" value="Genomic_DNA"/>
</dbReference>
<evidence type="ECO:0000256" key="8">
    <source>
        <dbReference type="SAM" id="Coils"/>
    </source>
</evidence>
<keyword evidence="8" id="KW-0175">Coiled coil</keyword>
<dbReference type="PANTHER" id="PTHR30026">
    <property type="entry name" value="OUTER MEMBRANE PROTEIN TOLC"/>
    <property type="match status" value="1"/>
</dbReference>
<gene>
    <name evidence="9" type="ORF">SAMN06265218_12016</name>
</gene>
<keyword evidence="3" id="KW-0813">Transport</keyword>
<dbReference type="GO" id="GO:0009279">
    <property type="term" value="C:cell outer membrane"/>
    <property type="evidence" value="ECO:0007669"/>
    <property type="project" value="UniProtKB-SubCell"/>
</dbReference>
<keyword evidence="7" id="KW-0998">Cell outer membrane</keyword>
<keyword evidence="10" id="KW-1185">Reference proteome</keyword>
<evidence type="ECO:0000256" key="3">
    <source>
        <dbReference type="ARBA" id="ARBA00022448"/>
    </source>
</evidence>
<reference evidence="9 10" key="1">
    <citation type="submission" date="2017-05" db="EMBL/GenBank/DDBJ databases">
        <authorList>
            <person name="Varghese N."/>
            <person name="Submissions S."/>
        </authorList>
    </citation>
    <scope>NUCLEOTIDE SEQUENCE [LARGE SCALE GENOMIC DNA]</scope>
    <source>
        <strain evidence="9 10">DSM 21194</strain>
    </source>
</reference>
<dbReference type="AlphaFoldDB" id="A0A521EZQ9"/>
<comment type="subcellular location">
    <subcellularLocation>
        <location evidence="1">Cell outer membrane</location>
    </subcellularLocation>
</comment>
<dbReference type="PANTHER" id="PTHR30026:SF20">
    <property type="entry name" value="OUTER MEMBRANE PROTEIN TOLC"/>
    <property type="match status" value="1"/>
</dbReference>
<dbReference type="SUPFAM" id="SSF56954">
    <property type="entry name" value="Outer membrane efflux proteins (OEP)"/>
    <property type="match status" value="1"/>
</dbReference>
<protein>
    <submittedName>
        <fullName evidence="9">Outer membrane protein TolC</fullName>
    </submittedName>
</protein>
<evidence type="ECO:0000256" key="7">
    <source>
        <dbReference type="ARBA" id="ARBA00023237"/>
    </source>
</evidence>
<dbReference type="GO" id="GO:0015288">
    <property type="term" value="F:porin activity"/>
    <property type="evidence" value="ECO:0007669"/>
    <property type="project" value="TreeGrafter"/>
</dbReference>
<comment type="similarity">
    <text evidence="2">Belongs to the outer membrane factor (OMF) (TC 1.B.17) family.</text>
</comment>
<evidence type="ECO:0000256" key="5">
    <source>
        <dbReference type="ARBA" id="ARBA00022692"/>
    </source>
</evidence>